<gene>
    <name evidence="1" type="ORF">SUBVAR_06292</name>
</gene>
<dbReference type="Proteomes" id="UP000003438">
    <property type="component" value="Unassembled WGS sequence"/>
</dbReference>
<sequence length="58" mass="6506">MERLVRSTVPKRFFVKDFLARGRIPERPAGHPGRASTCRGVGSVRYTSGKTFCFSPSF</sequence>
<dbReference type="AlphaFoldDB" id="D1PPH7"/>
<comment type="caution">
    <text evidence="1">The sequence shown here is derived from an EMBL/GenBank/DDBJ whole genome shotgun (WGS) entry which is preliminary data.</text>
</comment>
<dbReference type="EMBL" id="ACBY02000026">
    <property type="protein sequence ID" value="EFB75439.1"/>
    <property type="molecule type" value="Genomic_DNA"/>
</dbReference>
<dbReference type="HOGENOM" id="CLU_2977563_0_0_9"/>
<organism evidence="1 2">
    <name type="scientific">Subdoligranulum variabile DSM 15176</name>
    <dbReference type="NCBI Taxonomy" id="411471"/>
    <lineage>
        <taxon>Bacteria</taxon>
        <taxon>Bacillati</taxon>
        <taxon>Bacillota</taxon>
        <taxon>Clostridia</taxon>
        <taxon>Eubacteriales</taxon>
        <taxon>Oscillospiraceae</taxon>
        <taxon>Subdoligranulum</taxon>
    </lineage>
</organism>
<accession>D1PPH7</accession>
<protein>
    <submittedName>
        <fullName evidence="1">Uncharacterized protein</fullName>
    </submittedName>
</protein>
<name>D1PPH7_9FIRM</name>
<keyword evidence="2" id="KW-1185">Reference proteome</keyword>
<proteinExistence type="predicted"/>
<evidence type="ECO:0000313" key="2">
    <source>
        <dbReference type="Proteomes" id="UP000003438"/>
    </source>
</evidence>
<reference evidence="1" key="1">
    <citation type="submission" date="2009-12" db="EMBL/GenBank/DDBJ databases">
        <authorList>
            <person name="Weinstock G."/>
            <person name="Sodergren E."/>
            <person name="Clifton S."/>
            <person name="Fulton L."/>
            <person name="Fulton B."/>
            <person name="Courtney L."/>
            <person name="Fronick C."/>
            <person name="Harrison M."/>
            <person name="Strong C."/>
            <person name="Farmer C."/>
            <person name="Delahaunty K."/>
            <person name="Markovic C."/>
            <person name="Hall O."/>
            <person name="Minx P."/>
            <person name="Tomlinson C."/>
            <person name="Mitreva M."/>
            <person name="Nelson J."/>
            <person name="Hou S."/>
            <person name="Wollam A."/>
            <person name="Pepin K.H."/>
            <person name="Johnson M."/>
            <person name="Bhonagiri V."/>
            <person name="Nash W.E."/>
            <person name="Warren W."/>
            <person name="Chinwalla A."/>
            <person name="Mardis E.R."/>
            <person name="Wilson R.K."/>
        </authorList>
    </citation>
    <scope>NUCLEOTIDE SEQUENCE [LARGE SCALE GENOMIC DNA]</scope>
    <source>
        <strain evidence="1">DSM 15176</strain>
    </source>
</reference>
<evidence type="ECO:0000313" key="1">
    <source>
        <dbReference type="EMBL" id="EFB75439.1"/>
    </source>
</evidence>
<dbReference type="STRING" id="411471.SUBVAR_06292"/>